<organism evidence="3 4">
    <name type="scientific">Cerrena zonata</name>
    <dbReference type="NCBI Taxonomy" id="2478898"/>
    <lineage>
        <taxon>Eukaryota</taxon>
        <taxon>Fungi</taxon>
        <taxon>Dikarya</taxon>
        <taxon>Basidiomycota</taxon>
        <taxon>Agaricomycotina</taxon>
        <taxon>Agaricomycetes</taxon>
        <taxon>Polyporales</taxon>
        <taxon>Cerrenaceae</taxon>
        <taxon>Cerrena</taxon>
    </lineage>
</organism>
<feature type="transmembrane region" description="Helical" evidence="2">
    <location>
        <begin position="152"/>
        <end position="175"/>
    </location>
</feature>
<gene>
    <name evidence="3" type="ORF">QCA50_010240</name>
</gene>
<feature type="compositionally biased region" description="Basic and acidic residues" evidence="1">
    <location>
        <begin position="478"/>
        <end position="489"/>
    </location>
</feature>
<dbReference type="Proteomes" id="UP001385951">
    <property type="component" value="Unassembled WGS sequence"/>
</dbReference>
<dbReference type="EMBL" id="JASBNA010000016">
    <property type="protein sequence ID" value="KAK7686640.1"/>
    <property type="molecule type" value="Genomic_DNA"/>
</dbReference>
<feature type="region of interest" description="Disordered" evidence="1">
    <location>
        <begin position="478"/>
        <end position="497"/>
    </location>
</feature>
<evidence type="ECO:0000256" key="1">
    <source>
        <dbReference type="SAM" id="MobiDB-lite"/>
    </source>
</evidence>
<keyword evidence="2" id="KW-0472">Membrane</keyword>
<sequence length="528" mass="59442">MELVQLHPRLHSRGHGHDLFDVPARDMYPLLGRSPMVLINFCFVLVTVGDILLILLLGTLLFSERVRRRNLSLINLLVVTIIASVPPALLYYGQEILNRRPPHALCFSQAILKHGTDPMFVIASLALVIEFLQGTGKMVLRFIQKHHYRVAVLVAMPYITFIIFATITAILGAVFPTRVRHKKSQVACTVNFPALTHSVEFFSVLAVLITLAIEIITFYRLRKSWKDVKPALPSTGERARSGGSSTFGYSHAMRIVGFTVLQLNFIILSGIDFYFTSVATHIIPIVYESLIPLGTFLIFGTTEDCLHAWMFWRRYPPTDQAIALPITPSIPVRRGSESYLLPTPVEAHPPLLPPKDHLHEIYRPGPEFDEERGMEGGTRNMSEIRGSVIQSRSRDRDSQGYKPIPTLDGIYDKYRSLILKPAPPPKSPKPDRGSPLASRYFDDGQMVEVKDNVTNTKEEVQSPSSTQALRFFELQSNHDRENLKSKGEEEVTVQSPSSTRAMRFFEPSCPQIEVKLPPEGFSISDWGL</sequence>
<feature type="transmembrane region" description="Helical" evidence="2">
    <location>
        <begin position="201"/>
        <end position="219"/>
    </location>
</feature>
<feature type="transmembrane region" description="Helical" evidence="2">
    <location>
        <begin position="255"/>
        <end position="275"/>
    </location>
</feature>
<evidence type="ECO:0000313" key="4">
    <source>
        <dbReference type="Proteomes" id="UP001385951"/>
    </source>
</evidence>
<keyword evidence="2" id="KW-1133">Transmembrane helix</keyword>
<proteinExistence type="predicted"/>
<feature type="transmembrane region" description="Helical" evidence="2">
    <location>
        <begin position="37"/>
        <end position="61"/>
    </location>
</feature>
<feature type="transmembrane region" description="Helical" evidence="2">
    <location>
        <begin position="73"/>
        <end position="92"/>
    </location>
</feature>
<evidence type="ECO:0000256" key="2">
    <source>
        <dbReference type="SAM" id="Phobius"/>
    </source>
</evidence>
<keyword evidence="2" id="KW-0812">Transmembrane</keyword>
<reference evidence="3 4" key="1">
    <citation type="submission" date="2022-09" db="EMBL/GenBank/DDBJ databases">
        <authorList>
            <person name="Palmer J.M."/>
        </authorList>
    </citation>
    <scope>NUCLEOTIDE SEQUENCE [LARGE SCALE GENOMIC DNA]</scope>
    <source>
        <strain evidence="3 4">DSM 7382</strain>
    </source>
</reference>
<dbReference type="AlphaFoldDB" id="A0AAW0FZK1"/>
<protein>
    <recommendedName>
        <fullName evidence="5">G-protein coupled receptors family 1 profile domain-containing protein</fullName>
    </recommendedName>
</protein>
<feature type="transmembrane region" description="Helical" evidence="2">
    <location>
        <begin position="119"/>
        <end position="140"/>
    </location>
</feature>
<evidence type="ECO:0000313" key="3">
    <source>
        <dbReference type="EMBL" id="KAK7686640.1"/>
    </source>
</evidence>
<name>A0AAW0FZK1_9APHY</name>
<feature type="region of interest" description="Disordered" evidence="1">
    <location>
        <begin position="420"/>
        <end position="439"/>
    </location>
</feature>
<accession>A0AAW0FZK1</accession>
<evidence type="ECO:0008006" key="5">
    <source>
        <dbReference type="Google" id="ProtNLM"/>
    </source>
</evidence>
<keyword evidence="4" id="KW-1185">Reference proteome</keyword>
<comment type="caution">
    <text evidence="3">The sequence shown here is derived from an EMBL/GenBank/DDBJ whole genome shotgun (WGS) entry which is preliminary data.</text>
</comment>